<dbReference type="Pfam" id="PF07508">
    <property type="entry name" value="Recombinase"/>
    <property type="match status" value="1"/>
</dbReference>
<evidence type="ECO:0000259" key="1">
    <source>
        <dbReference type="SMART" id="SM00857"/>
    </source>
</evidence>
<gene>
    <name evidence="2" type="ORF">Acy02nite_68240</name>
</gene>
<dbReference type="InterPro" id="IPR011109">
    <property type="entry name" value="DNA_bind_recombinase_dom"/>
</dbReference>
<reference evidence="2" key="1">
    <citation type="submission" date="2021-01" db="EMBL/GenBank/DDBJ databases">
        <title>Whole genome shotgun sequence of Actinoplanes cyaneus NBRC 14990.</title>
        <authorList>
            <person name="Komaki H."/>
            <person name="Tamura T."/>
        </authorList>
    </citation>
    <scope>NUCLEOTIDE SEQUENCE</scope>
    <source>
        <strain evidence="2">NBRC 14990</strain>
    </source>
</reference>
<keyword evidence="3" id="KW-1185">Reference proteome</keyword>
<dbReference type="AlphaFoldDB" id="A0A919IP73"/>
<dbReference type="GO" id="GO:0000150">
    <property type="term" value="F:DNA strand exchange activity"/>
    <property type="evidence" value="ECO:0007669"/>
    <property type="project" value="InterPro"/>
</dbReference>
<dbReference type="SMART" id="SM00857">
    <property type="entry name" value="Resolvase"/>
    <property type="match status" value="1"/>
</dbReference>
<evidence type="ECO:0000313" key="3">
    <source>
        <dbReference type="Proteomes" id="UP000619479"/>
    </source>
</evidence>
<sequence>MSRLLTAAAIPAALEPAAFADHPCTPHELLDPSRCCALYLRRSHKFAEGDPRNGRSLAEQEKDERDLAARLGLFVVWVYTEKEGTSASRFSNKDRPEWLRALADLRVGDKFHTLLVWALDRADRRGAVEIGKILDEHVDGSRRVVGVDGTDTGDSRRRLEMIIRAEIAREEVENLSRRVSRTKRRQRDEGLWLSGRTPYGTRKNAEGKLEPDPEFYPIARRRIAEPLLAGTTIWETVQTLNAEGIPSPSGGTWQVGTVSQLVRSPGFAGLQGLRGKTAAGNWNAVADVYRNAKGKTVSVGKGVITLGERARILRLIGERSERLARNGLFVQRGNRRSRAMLGDLLRCPYCDFRTQLSGARDKKHYRCNHNANGHPCPGFTAPVAEIESAVSLAFLSRLATLEPGEPLLEAVADAWVARVSPDDLDAREAAQDALDAARDELARVRRLVVSGVFTEQDAAEVMPELRRSVEEAEQSLAAIPLPDADISPLLDLAQSVPAFEALPTPERAGLLALAIERVTCTRAGTRGVRFEPDQRVTIHWKDGTTSRPAPGPVKGKRVLIAQAYAANPAATPKEIAHAVGCSLWSVYDFLKRREA</sequence>
<name>A0A919IP73_9ACTN</name>
<organism evidence="2 3">
    <name type="scientific">Actinoplanes cyaneus</name>
    <dbReference type="NCBI Taxonomy" id="52696"/>
    <lineage>
        <taxon>Bacteria</taxon>
        <taxon>Bacillati</taxon>
        <taxon>Actinomycetota</taxon>
        <taxon>Actinomycetes</taxon>
        <taxon>Micromonosporales</taxon>
        <taxon>Micromonosporaceae</taxon>
        <taxon>Actinoplanes</taxon>
    </lineage>
</organism>
<dbReference type="InterPro" id="IPR006119">
    <property type="entry name" value="Resolv_N"/>
</dbReference>
<dbReference type="GO" id="GO:0003677">
    <property type="term" value="F:DNA binding"/>
    <property type="evidence" value="ECO:0007669"/>
    <property type="project" value="InterPro"/>
</dbReference>
<comment type="caution">
    <text evidence="2">The sequence shown here is derived from an EMBL/GenBank/DDBJ whole genome shotgun (WGS) entry which is preliminary data.</text>
</comment>
<dbReference type="InterPro" id="IPR050639">
    <property type="entry name" value="SSR_resolvase"/>
</dbReference>
<dbReference type="InterPro" id="IPR036162">
    <property type="entry name" value="Resolvase-like_N_sf"/>
</dbReference>
<evidence type="ECO:0000313" key="2">
    <source>
        <dbReference type="EMBL" id="GID68943.1"/>
    </source>
</evidence>
<dbReference type="CDD" id="cd00338">
    <property type="entry name" value="Ser_Recombinase"/>
    <property type="match status" value="1"/>
</dbReference>
<dbReference type="Pfam" id="PF00239">
    <property type="entry name" value="Resolvase"/>
    <property type="match status" value="1"/>
</dbReference>
<dbReference type="SUPFAM" id="SSF53041">
    <property type="entry name" value="Resolvase-like"/>
    <property type="match status" value="1"/>
</dbReference>
<dbReference type="Gene3D" id="3.40.50.1390">
    <property type="entry name" value="Resolvase, N-terminal catalytic domain"/>
    <property type="match status" value="1"/>
</dbReference>
<dbReference type="PANTHER" id="PTHR30461:SF23">
    <property type="entry name" value="DNA RECOMBINASE-RELATED"/>
    <property type="match status" value="1"/>
</dbReference>
<dbReference type="EMBL" id="BOMH01000056">
    <property type="protein sequence ID" value="GID68943.1"/>
    <property type="molecule type" value="Genomic_DNA"/>
</dbReference>
<dbReference type="Gene3D" id="3.90.1750.20">
    <property type="entry name" value="Putative Large Serine Recombinase, Chain B, Domain 2"/>
    <property type="match status" value="1"/>
</dbReference>
<dbReference type="RefSeq" id="WP_203750143.1">
    <property type="nucleotide sequence ID" value="NZ_BAAAUC010000001.1"/>
</dbReference>
<protein>
    <recommendedName>
        <fullName evidence="1">Resolvase/invertase-type recombinase catalytic domain-containing protein</fullName>
    </recommendedName>
</protein>
<dbReference type="PANTHER" id="PTHR30461">
    <property type="entry name" value="DNA-INVERTASE FROM LAMBDOID PROPHAGE"/>
    <property type="match status" value="1"/>
</dbReference>
<dbReference type="InterPro" id="IPR038109">
    <property type="entry name" value="DNA_bind_recomb_sf"/>
</dbReference>
<dbReference type="Proteomes" id="UP000619479">
    <property type="component" value="Unassembled WGS sequence"/>
</dbReference>
<feature type="domain" description="Resolvase/invertase-type recombinase catalytic" evidence="1">
    <location>
        <begin position="36"/>
        <end position="192"/>
    </location>
</feature>
<proteinExistence type="predicted"/>
<accession>A0A919IP73</accession>